<keyword evidence="3" id="KW-1185">Reference proteome</keyword>
<dbReference type="InterPro" id="IPR001375">
    <property type="entry name" value="Peptidase_S9_cat"/>
</dbReference>
<reference evidence="2 3" key="1">
    <citation type="submission" date="2018-10" db="EMBL/GenBank/DDBJ databases">
        <title>An updated phylogeny of the Alphaproteobacteria reveals that the parasitic Rickettsiales and Holosporales have independent origins.</title>
        <authorList>
            <person name="Munoz-Gomez S.A."/>
            <person name="Hess S."/>
            <person name="Burger G."/>
            <person name="Lang B.F."/>
            <person name="Susko E."/>
            <person name="Slamovits C.H."/>
            <person name="Roger A.J."/>
        </authorList>
    </citation>
    <scope>NUCLEOTIDE SEQUENCE [LARGE SCALE GENOMIC DNA]</scope>
    <source>
        <strain evidence="2">HOLO01</strain>
    </source>
</reference>
<dbReference type="Proteomes" id="UP000293550">
    <property type="component" value="Unassembled WGS sequence"/>
</dbReference>
<evidence type="ECO:0000259" key="1">
    <source>
        <dbReference type="Pfam" id="PF00326"/>
    </source>
</evidence>
<dbReference type="AlphaFoldDB" id="A0A4Q7DQ12"/>
<evidence type="ECO:0000313" key="2">
    <source>
        <dbReference type="EMBL" id="RZI47126.1"/>
    </source>
</evidence>
<proteinExistence type="predicted"/>
<dbReference type="Gene3D" id="3.40.50.1820">
    <property type="entry name" value="alpha/beta hydrolase"/>
    <property type="match status" value="1"/>
</dbReference>
<gene>
    <name evidence="2" type="ORF">EQU50_00655</name>
</gene>
<dbReference type="InterPro" id="IPR029058">
    <property type="entry name" value="AB_hydrolase_fold"/>
</dbReference>
<name>A0A4Q7DQ12_9PROT</name>
<sequence>MYKYIFGTFFLLAISCDQLFSMVFDKDAEVRAFRAWANWNKPGAHVVKAGQYEGIDILNFIADRGLAGHIPPSLNPLIKGRNPKQYLASVALSMLQGYGFDEGIVDTPVNPSEMTKYRDAVTTIGQHLNKSAKSLAVEEISKTTKTGTHINEHVRIANELLGSKPPLTPVEPLYTMEGFIRSEASMRETFWNGHIASQCSDVKCYTSDKTAAGAAGTFSPLQRVSATGKTQQGHQYNLRSKAAASSQLTKTEIHYNVYISDAVREGREQPKGVIVKIYGGVIKEKALVQTEPSLEYIVAHQGYIVYALNLRGVEGIDPDLLAAQGKSEGVISTLRDVTYFAQMIKRAHRILKEGNNKQTQSAINSPEFSDLIKDQNIPIVLTGGSFGGYMSMLVATYDETFDAVDFKNIDSDDEDSDDVGFAKSEIFSYDHRTTFDAYIPVMGVNDVRGDMNSGTEVSKRRWTPGKLTLLQGMNGWIANAFYNRNILDNDADNNEVSPIYRMNLLERPMLLMHGLSDRNTSPFESIDFINAAFKYGKRDLVAAYFDRDLGHSYPTFYHPMKSFYETIFRFMDLVAWHKKKEIPFKFSPAMQSSTFAAKEAAALVTKARHEDIAEDDQKFILDALKLYKTQKATQPSASGLEEQVWEAIKSSNRLSYIKALLARKAYAVYPNLTFRKRQERDSTKERIFNEIGLTSSPPPSNFLDPNYRDASNKPTGQIVQYYMWTNFWFSPPNLDVSKNVIGLASNAAAFLEYYDNLIKSEFLDIIRNKAYILDNLEETILETNIFFNEKDLPTLDQMIASSVTTQEAPPPIVEIAPPPLVQIASQQVIPSRPIVLGANGAGNIELSCGTLASQLKSLPVDATGKAGRYTIGERTIEPTMLVIKKITEGDCNLSDAELQPFLICVAAALNEELVNPLAKIYSPLKENENINVFKGDDNISYASSGRARVRVSKKDLLNSFKKYCDCLRTGQNPQPEAVDPELLANIVALQKAKTP</sequence>
<comment type="caution">
    <text evidence="2">The sequence shown here is derived from an EMBL/GenBank/DDBJ whole genome shotgun (WGS) entry which is preliminary data.</text>
</comment>
<feature type="domain" description="Peptidase S9 prolyl oligopeptidase catalytic" evidence="1">
    <location>
        <begin position="431"/>
        <end position="572"/>
    </location>
</feature>
<accession>A0A4Q7DQ12</accession>
<evidence type="ECO:0000313" key="3">
    <source>
        <dbReference type="Proteomes" id="UP000293550"/>
    </source>
</evidence>
<dbReference type="GO" id="GO:0006508">
    <property type="term" value="P:proteolysis"/>
    <property type="evidence" value="ECO:0007669"/>
    <property type="project" value="InterPro"/>
</dbReference>
<dbReference type="OrthoDB" id="1094230at2"/>
<dbReference type="RefSeq" id="WP_130153238.1">
    <property type="nucleotide sequence ID" value="NZ_SCFB01000001.1"/>
</dbReference>
<dbReference type="SUPFAM" id="SSF53474">
    <property type="entry name" value="alpha/beta-Hydrolases"/>
    <property type="match status" value="1"/>
</dbReference>
<dbReference type="EMBL" id="SCFB01000001">
    <property type="protein sequence ID" value="RZI47126.1"/>
    <property type="molecule type" value="Genomic_DNA"/>
</dbReference>
<protein>
    <recommendedName>
        <fullName evidence="1">Peptidase S9 prolyl oligopeptidase catalytic domain-containing protein</fullName>
    </recommendedName>
</protein>
<dbReference type="Pfam" id="PF00326">
    <property type="entry name" value="Peptidase_S9"/>
    <property type="match status" value="1"/>
</dbReference>
<organism evidence="2 3">
    <name type="scientific">Candidatus Finniella inopinata</name>
    <dbReference type="NCBI Taxonomy" id="1696036"/>
    <lineage>
        <taxon>Bacteria</taxon>
        <taxon>Pseudomonadati</taxon>
        <taxon>Pseudomonadota</taxon>
        <taxon>Alphaproteobacteria</taxon>
        <taxon>Holosporales</taxon>
        <taxon>Candidatus Paracaedibacteraceae</taxon>
        <taxon>Candidatus Finniella</taxon>
    </lineage>
</organism>
<dbReference type="PROSITE" id="PS51257">
    <property type="entry name" value="PROKAR_LIPOPROTEIN"/>
    <property type="match status" value="1"/>
</dbReference>
<dbReference type="GO" id="GO:0008236">
    <property type="term" value="F:serine-type peptidase activity"/>
    <property type="evidence" value="ECO:0007669"/>
    <property type="project" value="InterPro"/>
</dbReference>